<protein>
    <submittedName>
        <fullName evidence="1">Uncharacterized protein</fullName>
    </submittedName>
</protein>
<reference evidence="1 2" key="1">
    <citation type="journal article" date="2018" name="Evol. Lett.">
        <title>Horizontal gene cluster transfer increased hallucinogenic mushroom diversity.</title>
        <authorList>
            <person name="Reynolds H.T."/>
            <person name="Vijayakumar V."/>
            <person name="Gluck-Thaler E."/>
            <person name="Korotkin H.B."/>
            <person name="Matheny P.B."/>
            <person name="Slot J.C."/>
        </authorList>
    </citation>
    <scope>NUCLEOTIDE SEQUENCE [LARGE SCALE GENOMIC DNA]</scope>
    <source>
        <strain evidence="1 2">2631</strain>
    </source>
</reference>
<accession>A0A409XGF3</accession>
<dbReference type="InParanoid" id="A0A409XGF3"/>
<evidence type="ECO:0000313" key="2">
    <source>
        <dbReference type="Proteomes" id="UP000283269"/>
    </source>
</evidence>
<comment type="caution">
    <text evidence="1">The sequence shown here is derived from an EMBL/GenBank/DDBJ whole genome shotgun (WGS) entry which is preliminary data.</text>
</comment>
<dbReference type="EMBL" id="NHYD01001815">
    <property type="protein sequence ID" value="PPQ89833.1"/>
    <property type="molecule type" value="Genomic_DNA"/>
</dbReference>
<dbReference type="AlphaFoldDB" id="A0A409XGF3"/>
<organism evidence="1 2">
    <name type="scientific">Psilocybe cyanescens</name>
    <dbReference type="NCBI Taxonomy" id="93625"/>
    <lineage>
        <taxon>Eukaryota</taxon>
        <taxon>Fungi</taxon>
        <taxon>Dikarya</taxon>
        <taxon>Basidiomycota</taxon>
        <taxon>Agaricomycotina</taxon>
        <taxon>Agaricomycetes</taxon>
        <taxon>Agaricomycetidae</taxon>
        <taxon>Agaricales</taxon>
        <taxon>Agaricineae</taxon>
        <taxon>Strophariaceae</taxon>
        <taxon>Psilocybe</taxon>
    </lineage>
</organism>
<name>A0A409XGF3_PSICY</name>
<proteinExistence type="predicted"/>
<evidence type="ECO:0000313" key="1">
    <source>
        <dbReference type="EMBL" id="PPQ89833.1"/>
    </source>
</evidence>
<keyword evidence="2" id="KW-1185">Reference proteome</keyword>
<dbReference type="Proteomes" id="UP000283269">
    <property type="component" value="Unassembled WGS sequence"/>
</dbReference>
<sequence length="105" mass="11064">MSTRLSSSVSLEEQLMALSRTGSALPPVPTLVLALPAYTPALHVPLPLLPASLPQLSDPVPALSGSAPLVDQELVTDAVAALLSLLSLQSLIYSQFSRPLMSRYN</sequence>
<gene>
    <name evidence="1" type="ORF">CVT25_007535</name>
</gene>